<feature type="region of interest" description="Disordered" evidence="1">
    <location>
        <begin position="21"/>
        <end position="61"/>
    </location>
</feature>
<dbReference type="PROSITE" id="PS50181">
    <property type="entry name" value="FBOX"/>
    <property type="match status" value="1"/>
</dbReference>
<feature type="domain" description="F-box" evidence="3">
    <location>
        <begin position="61"/>
        <end position="109"/>
    </location>
</feature>
<keyword evidence="5" id="KW-1185">Reference proteome</keyword>
<sequence length="431" mass="49609">MCLVLLLWRLLNISKKPPRIIHPAHTQPLPGPDERPYRSPEQPLPRSDSLPPGRTSSTSRYSNLGLLPTELLLQITSHLPAENVACLALTSKHYYATLRNEIDMRFPDLKQKGCFMRLYWQDDIPELIMCRICNILYRWEDHDTCPRKYHHGALWQHESITFSWQQVRYQIHPEWVDAYVRGFVKGERYGPPLDDLSYELKSFPRPYKMVNTVKARVVSAKLIIHSTCQLYMTLPAEIQQLASVAESFTSRLILGSPKGRQILGIPKEVSKGVDTLRDAGCYHGRHTLPAVIMDALHDLSRPWDDSRRCHGLLHCGRCATDARVSVVAHDARTVEIKVDQWHCLGGRDPEQRHPLEKAHFQQPDNSYLTPFDTSTLPSRDLEQLYNAGCGESSLAPRSDVRHSWLQQWAWNYRPSFRRWPAGVSQCRIPSD</sequence>
<proteinExistence type="predicted"/>
<evidence type="ECO:0000259" key="3">
    <source>
        <dbReference type="PROSITE" id="PS50181"/>
    </source>
</evidence>
<dbReference type="Pfam" id="PF12937">
    <property type="entry name" value="F-box-like"/>
    <property type="match status" value="1"/>
</dbReference>
<evidence type="ECO:0000313" key="5">
    <source>
        <dbReference type="Proteomes" id="UP001203852"/>
    </source>
</evidence>
<dbReference type="InterPro" id="IPR001810">
    <property type="entry name" value="F-box_dom"/>
</dbReference>
<accession>A0AAN6E7T8</accession>
<gene>
    <name evidence="4" type="ORF">EDD36DRAFT_43329</name>
</gene>
<organism evidence="4 5">
    <name type="scientific">Exophiala viscosa</name>
    <dbReference type="NCBI Taxonomy" id="2486360"/>
    <lineage>
        <taxon>Eukaryota</taxon>
        <taxon>Fungi</taxon>
        <taxon>Dikarya</taxon>
        <taxon>Ascomycota</taxon>
        <taxon>Pezizomycotina</taxon>
        <taxon>Eurotiomycetes</taxon>
        <taxon>Chaetothyriomycetidae</taxon>
        <taxon>Chaetothyriales</taxon>
        <taxon>Herpotrichiellaceae</taxon>
        <taxon>Exophiala</taxon>
    </lineage>
</organism>
<evidence type="ECO:0000313" key="4">
    <source>
        <dbReference type="EMBL" id="KAI1618812.1"/>
    </source>
</evidence>
<reference evidence="4" key="1">
    <citation type="journal article" date="2022" name="bioRxiv">
        <title>Deciphering the potential niche of two novel black yeast fungi from a biological soil crust based on their genomes, phenotypes, and melanin regulation.</title>
        <authorList>
            <consortium name="DOE Joint Genome Institute"/>
            <person name="Carr E.C."/>
            <person name="Barton Q."/>
            <person name="Grambo S."/>
            <person name="Sullivan M."/>
            <person name="Renfro C.M."/>
            <person name="Kuo A."/>
            <person name="Pangilinan J."/>
            <person name="Lipzen A."/>
            <person name="Keymanesh K."/>
            <person name="Savage E."/>
            <person name="Barry K."/>
            <person name="Grigoriev I.V."/>
            <person name="Riekhof W.R."/>
            <person name="Harris S.S."/>
        </authorList>
    </citation>
    <scope>NUCLEOTIDE SEQUENCE</scope>
    <source>
        <strain evidence="4">JF 03-4F</strain>
    </source>
</reference>
<dbReference type="Proteomes" id="UP001203852">
    <property type="component" value="Unassembled WGS sequence"/>
</dbReference>
<name>A0AAN6E7T8_9EURO</name>
<dbReference type="AlphaFoldDB" id="A0AAN6E7T8"/>
<protein>
    <recommendedName>
        <fullName evidence="3">F-box domain-containing protein</fullName>
    </recommendedName>
</protein>
<comment type="caution">
    <text evidence="4">The sequence shown here is derived from an EMBL/GenBank/DDBJ whole genome shotgun (WGS) entry which is preliminary data.</text>
</comment>
<evidence type="ECO:0000256" key="2">
    <source>
        <dbReference type="SAM" id="SignalP"/>
    </source>
</evidence>
<feature type="signal peptide" evidence="2">
    <location>
        <begin position="1"/>
        <end position="15"/>
    </location>
</feature>
<dbReference type="EMBL" id="MU404350">
    <property type="protein sequence ID" value="KAI1618812.1"/>
    <property type="molecule type" value="Genomic_DNA"/>
</dbReference>
<dbReference type="SUPFAM" id="SSF81383">
    <property type="entry name" value="F-box domain"/>
    <property type="match status" value="1"/>
</dbReference>
<evidence type="ECO:0000256" key="1">
    <source>
        <dbReference type="SAM" id="MobiDB-lite"/>
    </source>
</evidence>
<keyword evidence="2" id="KW-0732">Signal</keyword>
<dbReference type="InterPro" id="IPR036047">
    <property type="entry name" value="F-box-like_dom_sf"/>
</dbReference>
<feature type="chain" id="PRO_5042995869" description="F-box domain-containing protein" evidence="2">
    <location>
        <begin position="16"/>
        <end position="431"/>
    </location>
</feature>